<evidence type="ECO:0000256" key="1">
    <source>
        <dbReference type="SAM" id="Phobius"/>
    </source>
</evidence>
<organism evidence="2 3">
    <name type="scientific">Parelaphostrongylus tenuis</name>
    <name type="common">Meningeal worm</name>
    <dbReference type="NCBI Taxonomy" id="148309"/>
    <lineage>
        <taxon>Eukaryota</taxon>
        <taxon>Metazoa</taxon>
        <taxon>Ecdysozoa</taxon>
        <taxon>Nematoda</taxon>
        <taxon>Chromadorea</taxon>
        <taxon>Rhabditida</taxon>
        <taxon>Rhabditina</taxon>
        <taxon>Rhabditomorpha</taxon>
        <taxon>Strongyloidea</taxon>
        <taxon>Metastrongylidae</taxon>
        <taxon>Parelaphostrongylus</taxon>
    </lineage>
</organism>
<keyword evidence="1" id="KW-0812">Transmembrane</keyword>
<evidence type="ECO:0000313" key="2">
    <source>
        <dbReference type="EMBL" id="KAJ1364665.1"/>
    </source>
</evidence>
<evidence type="ECO:0000313" key="3">
    <source>
        <dbReference type="Proteomes" id="UP001196413"/>
    </source>
</evidence>
<protein>
    <submittedName>
        <fullName evidence="2">Uncharacterized protein</fullName>
    </submittedName>
</protein>
<reference evidence="2" key="1">
    <citation type="submission" date="2021-06" db="EMBL/GenBank/DDBJ databases">
        <title>Parelaphostrongylus tenuis whole genome reference sequence.</title>
        <authorList>
            <person name="Garwood T.J."/>
            <person name="Larsen P.A."/>
            <person name="Fountain-Jones N.M."/>
            <person name="Garbe J.R."/>
            <person name="Macchietto M.G."/>
            <person name="Kania S.A."/>
            <person name="Gerhold R.W."/>
            <person name="Richards J.E."/>
            <person name="Wolf T.M."/>
        </authorList>
    </citation>
    <scope>NUCLEOTIDE SEQUENCE</scope>
    <source>
        <strain evidence="2">MNPRO001-30</strain>
        <tissue evidence="2">Meninges</tissue>
    </source>
</reference>
<sequence>MEVESNELARKCQGLLRCIQFVYNAYCLHACFGFSGVFDLRNNEHFAEASHFIQSFSGESRWDEEKNYKQAIAKLRDEIQVGPKFIFSVSIPSRHATPSSFDDFQLTIFRYYRPAQERAATAKNPDVEELEKKVRELKEKHCQLILEKPKLQQVSNLLISANDSGDFKMDDCCGSMNRARVKDCELSRGGGECDDPPDPLAARPLQQQQCYLGSTEESGLMGRKRGKLSAVACIHSRTLSPRAANRLGSGRKRRRQVRRSYILWSLISFGLSLIYRYSQSDSN</sequence>
<dbReference type="Proteomes" id="UP001196413">
    <property type="component" value="Unassembled WGS sequence"/>
</dbReference>
<dbReference type="EMBL" id="JAHQIW010005026">
    <property type="protein sequence ID" value="KAJ1364665.1"/>
    <property type="molecule type" value="Genomic_DNA"/>
</dbReference>
<keyword evidence="3" id="KW-1185">Reference proteome</keyword>
<feature type="transmembrane region" description="Helical" evidence="1">
    <location>
        <begin position="261"/>
        <end position="278"/>
    </location>
</feature>
<comment type="caution">
    <text evidence="2">The sequence shown here is derived from an EMBL/GenBank/DDBJ whole genome shotgun (WGS) entry which is preliminary data.</text>
</comment>
<dbReference type="AlphaFoldDB" id="A0AAD5MU18"/>
<gene>
    <name evidence="2" type="ORF">KIN20_024800</name>
</gene>
<keyword evidence="1" id="KW-0472">Membrane</keyword>
<keyword evidence="1" id="KW-1133">Transmembrane helix</keyword>
<proteinExistence type="predicted"/>
<name>A0AAD5MU18_PARTN</name>
<accession>A0AAD5MU18</accession>